<reference evidence="3" key="1">
    <citation type="submission" date="2020-10" db="EMBL/GenBank/DDBJ databases">
        <authorList>
            <person name="Gilroy R."/>
        </authorList>
    </citation>
    <scope>NUCLEOTIDE SEQUENCE</scope>
    <source>
        <strain evidence="3">ChiW16-3235</strain>
    </source>
</reference>
<evidence type="ECO:0000256" key="2">
    <source>
        <dbReference type="ARBA" id="ARBA00023274"/>
    </source>
</evidence>
<keyword evidence="1" id="KW-0689">Ribosomal protein</keyword>
<evidence type="ECO:0000313" key="3">
    <source>
        <dbReference type="EMBL" id="HIR67724.1"/>
    </source>
</evidence>
<organism evidence="3 4">
    <name type="scientific">Candidatus Coproplasma avicola</name>
    <dbReference type="NCBI Taxonomy" id="2840744"/>
    <lineage>
        <taxon>Bacteria</taxon>
        <taxon>Bacillati</taxon>
        <taxon>Bacillota</taxon>
        <taxon>Clostridia</taxon>
        <taxon>Eubacteriales</taxon>
        <taxon>Candidatus Coproplasma</taxon>
    </lineage>
</organism>
<sequence>MKLKTPTVGTICISTQGRDKGNIYAVQTVIDERFVLAVDGIRAKLDSPKRKNIKHLYLTPRNSAQYGADFSDGKVNDCTLAYAIKQYKNSQN</sequence>
<dbReference type="GO" id="GO:1990904">
    <property type="term" value="C:ribonucleoprotein complex"/>
    <property type="evidence" value="ECO:0007669"/>
    <property type="project" value="UniProtKB-KW"/>
</dbReference>
<dbReference type="AlphaFoldDB" id="A0A9D1E7W2"/>
<dbReference type="InterPro" id="IPR008991">
    <property type="entry name" value="Translation_prot_SH3-like_sf"/>
</dbReference>
<proteinExistence type="predicted"/>
<reference evidence="3" key="2">
    <citation type="journal article" date="2021" name="PeerJ">
        <title>Extensive microbial diversity within the chicken gut microbiome revealed by metagenomics and culture.</title>
        <authorList>
            <person name="Gilroy R."/>
            <person name="Ravi A."/>
            <person name="Getino M."/>
            <person name="Pursley I."/>
            <person name="Horton D.L."/>
            <person name="Alikhan N.F."/>
            <person name="Baker D."/>
            <person name="Gharbi K."/>
            <person name="Hall N."/>
            <person name="Watson M."/>
            <person name="Adriaenssens E.M."/>
            <person name="Foster-Nyarko E."/>
            <person name="Jarju S."/>
            <person name="Secka A."/>
            <person name="Antonio M."/>
            <person name="Oren A."/>
            <person name="Chaudhuri R.R."/>
            <person name="La Ragione R."/>
            <person name="Hildebrand F."/>
            <person name="Pallen M.J."/>
        </authorList>
    </citation>
    <scope>NUCLEOTIDE SEQUENCE</scope>
    <source>
        <strain evidence="3">ChiW16-3235</strain>
    </source>
</reference>
<name>A0A9D1E7W2_9FIRM</name>
<evidence type="ECO:0000313" key="4">
    <source>
        <dbReference type="Proteomes" id="UP000823913"/>
    </source>
</evidence>
<gene>
    <name evidence="3" type="ORF">IAB94_06735</name>
</gene>
<dbReference type="EMBL" id="DVHK01000134">
    <property type="protein sequence ID" value="HIR67724.1"/>
    <property type="molecule type" value="Genomic_DNA"/>
</dbReference>
<dbReference type="CDD" id="cd06088">
    <property type="entry name" value="KOW_RPL14"/>
    <property type="match status" value="1"/>
</dbReference>
<dbReference type="SUPFAM" id="SSF50104">
    <property type="entry name" value="Translation proteins SH3-like domain"/>
    <property type="match status" value="1"/>
</dbReference>
<dbReference type="Proteomes" id="UP000823913">
    <property type="component" value="Unassembled WGS sequence"/>
</dbReference>
<protein>
    <submittedName>
        <fullName evidence="3">KOW domain-containing RNA-binding protein</fullName>
    </submittedName>
</protein>
<dbReference type="Gene3D" id="2.30.30.30">
    <property type="match status" value="1"/>
</dbReference>
<dbReference type="GO" id="GO:0005840">
    <property type="term" value="C:ribosome"/>
    <property type="evidence" value="ECO:0007669"/>
    <property type="project" value="UniProtKB-KW"/>
</dbReference>
<accession>A0A9D1E7W2</accession>
<dbReference type="InterPro" id="IPR041985">
    <property type="entry name" value="Ribosomal_eL14_KOW"/>
</dbReference>
<dbReference type="InterPro" id="IPR014722">
    <property type="entry name" value="Rib_uL2_dom2"/>
</dbReference>
<keyword evidence="2" id="KW-0687">Ribonucleoprotein</keyword>
<comment type="caution">
    <text evidence="3">The sequence shown here is derived from an EMBL/GenBank/DDBJ whole genome shotgun (WGS) entry which is preliminary data.</text>
</comment>
<evidence type="ECO:0000256" key="1">
    <source>
        <dbReference type="ARBA" id="ARBA00022980"/>
    </source>
</evidence>